<evidence type="ECO:0000256" key="1">
    <source>
        <dbReference type="SAM" id="SignalP"/>
    </source>
</evidence>
<gene>
    <name evidence="2" type="ORF">SGN30_32310</name>
</gene>
<dbReference type="RefSeq" id="WP_013802575.1">
    <property type="nucleotide sequence ID" value="NZ_JAWWMZ010000026.1"/>
</dbReference>
<proteinExistence type="predicted"/>
<keyword evidence="1" id="KW-0732">Signal</keyword>
<organism evidence="2 3">
    <name type="scientific">Delftia acidovorans</name>
    <name type="common">Pseudomonas acidovorans</name>
    <name type="synonym">Comamonas acidovorans</name>
    <dbReference type="NCBI Taxonomy" id="80866"/>
    <lineage>
        <taxon>Bacteria</taxon>
        <taxon>Pseudomonadati</taxon>
        <taxon>Pseudomonadota</taxon>
        <taxon>Betaproteobacteria</taxon>
        <taxon>Burkholderiales</taxon>
        <taxon>Comamonadaceae</taxon>
        <taxon>Delftia</taxon>
    </lineage>
</organism>
<dbReference type="Proteomes" id="UP001287445">
    <property type="component" value="Unassembled WGS sequence"/>
</dbReference>
<feature type="chain" id="PRO_5042609347" evidence="1">
    <location>
        <begin position="24"/>
        <end position="286"/>
    </location>
</feature>
<comment type="caution">
    <text evidence="2">The sequence shown here is derived from an EMBL/GenBank/DDBJ whole genome shotgun (WGS) entry which is preliminary data.</text>
</comment>
<accession>A0AAJ2R4K6</accession>
<evidence type="ECO:0000313" key="2">
    <source>
        <dbReference type="EMBL" id="MDX4958130.1"/>
    </source>
</evidence>
<dbReference type="AlphaFoldDB" id="A0AAJ2R4K6"/>
<feature type="signal peptide" evidence="1">
    <location>
        <begin position="1"/>
        <end position="23"/>
    </location>
</feature>
<evidence type="ECO:0000313" key="3">
    <source>
        <dbReference type="Proteomes" id="UP001287445"/>
    </source>
</evidence>
<name>A0AAJ2R4K6_DELAC</name>
<reference evidence="2" key="1">
    <citation type="submission" date="2023-11" db="EMBL/GenBank/DDBJ databases">
        <title>Identification and selenium tolerance of Delftia acidovorans R3-25.</title>
        <authorList>
            <person name="Zhang S."/>
            <person name="Liu Y."/>
            <person name="Guo Y."/>
        </authorList>
    </citation>
    <scope>NUCLEOTIDE SEQUENCE</scope>
    <source>
        <strain evidence="2">R3-25</strain>
    </source>
</reference>
<sequence length="286" mass="31170">MSKRLNGLMAAALAAFISTPALAILPDSGMWSIGAELNGKPGRGIQIDRQGGSTLILTYFGYRADGSSLFLQAAGTLKDGKQFDGVLTEYRNGRALGGQPRDGEFAQEAGPVRIVFDSSTTATITLPGEAPQRLQRFQFEDLRNRLNFTFFHSSAQDYARMSSSGEITFKVDANSLIAVERSNAGSIACEYSGNLQPTGDSFSSEGTAQCFFGATSQAYLYNMRELKVDEFGALTARFYFRHPSYPELRPSLRSVAGICKGSAANIDVYRCDPSDLKLDPGLWKEW</sequence>
<protein>
    <submittedName>
        <fullName evidence="2">Uncharacterized protein</fullName>
    </submittedName>
</protein>
<dbReference type="EMBL" id="JAWWMZ010000026">
    <property type="protein sequence ID" value="MDX4958130.1"/>
    <property type="molecule type" value="Genomic_DNA"/>
</dbReference>